<evidence type="ECO:0000256" key="1">
    <source>
        <dbReference type="SAM" id="MobiDB-lite"/>
    </source>
</evidence>
<comment type="caution">
    <text evidence="3">The sequence shown here is derived from an EMBL/GenBank/DDBJ whole genome shotgun (WGS) entry which is preliminary data.</text>
</comment>
<keyword evidence="4" id="KW-1185">Reference proteome</keyword>
<gene>
    <name evidence="3" type="ORF">QR685DRAFT_479809</name>
</gene>
<dbReference type="PANTHER" id="PTHR33112">
    <property type="entry name" value="DOMAIN PROTEIN, PUTATIVE-RELATED"/>
    <property type="match status" value="1"/>
</dbReference>
<organism evidence="3 4">
    <name type="scientific">Neurospora intermedia</name>
    <dbReference type="NCBI Taxonomy" id="5142"/>
    <lineage>
        <taxon>Eukaryota</taxon>
        <taxon>Fungi</taxon>
        <taxon>Dikarya</taxon>
        <taxon>Ascomycota</taxon>
        <taxon>Pezizomycotina</taxon>
        <taxon>Sordariomycetes</taxon>
        <taxon>Sordariomycetidae</taxon>
        <taxon>Sordariales</taxon>
        <taxon>Sordariaceae</taxon>
        <taxon>Neurospora</taxon>
    </lineage>
</organism>
<evidence type="ECO:0000313" key="4">
    <source>
        <dbReference type="Proteomes" id="UP001451303"/>
    </source>
</evidence>
<feature type="domain" description="Heterokaryon incompatibility" evidence="2">
    <location>
        <begin position="165"/>
        <end position="281"/>
    </location>
</feature>
<evidence type="ECO:0000313" key="3">
    <source>
        <dbReference type="EMBL" id="KAL0468604.1"/>
    </source>
</evidence>
<dbReference type="PANTHER" id="PTHR33112:SF16">
    <property type="entry name" value="HETEROKARYON INCOMPATIBILITY DOMAIN-CONTAINING PROTEIN"/>
    <property type="match status" value="1"/>
</dbReference>
<reference evidence="3 4" key="1">
    <citation type="submission" date="2023-09" db="EMBL/GenBank/DDBJ databases">
        <title>Multi-omics analysis of a traditional fermented food reveals byproduct-associated fungal strains for waste-to-food upcycling.</title>
        <authorList>
            <consortium name="Lawrence Berkeley National Laboratory"/>
            <person name="Rekdal V.M."/>
            <person name="Villalobos-Escobedo J.M."/>
            <person name="Rodriguez-Valeron N."/>
            <person name="Garcia M.O."/>
            <person name="Vasquez D.P."/>
            <person name="Damayanti I."/>
            <person name="Sorensen P.M."/>
            <person name="Baidoo E.E."/>
            <person name="De Carvalho A.C."/>
            <person name="Riley R."/>
            <person name="Lipzen A."/>
            <person name="He G."/>
            <person name="Yan M."/>
            <person name="Haridas S."/>
            <person name="Daum C."/>
            <person name="Yoshinaga Y."/>
            <person name="Ng V."/>
            <person name="Grigoriev I.V."/>
            <person name="Munk R."/>
            <person name="Nuraida L."/>
            <person name="Wijaya C.H."/>
            <person name="Morales P.-C."/>
            <person name="Keasling J.D."/>
        </authorList>
    </citation>
    <scope>NUCLEOTIDE SEQUENCE [LARGE SCALE GENOMIC DNA]</scope>
    <source>
        <strain evidence="3 4">FGSC 2613</strain>
    </source>
</reference>
<dbReference type="Proteomes" id="UP001451303">
    <property type="component" value="Unassembled WGS sequence"/>
</dbReference>
<protein>
    <submittedName>
        <fullName evidence="3">Heterokaryon incompatibility protein domain-containing protein</fullName>
    </submittedName>
</protein>
<proteinExistence type="predicted"/>
<dbReference type="InterPro" id="IPR010730">
    <property type="entry name" value="HET"/>
</dbReference>
<dbReference type="Pfam" id="PF06985">
    <property type="entry name" value="HET"/>
    <property type="match status" value="1"/>
</dbReference>
<name>A0ABR3D7K8_NEUIN</name>
<dbReference type="EMBL" id="JAVLET010000007">
    <property type="protein sequence ID" value="KAL0468604.1"/>
    <property type="molecule type" value="Genomic_DNA"/>
</dbReference>
<sequence>MLCMRINHKKLRLEGYILLVLQRLSLCDCFWIVATCLTGDSPKLRQAVEGLNEIREKWLPKLQDKVVDFVLSFHVRPVKKDDQIDLRCFNSEPTDDPEHTLISPSVQCEPGIMALLKYWFKDCYDNHPYCRPPSPPFIPSRLLLIENEHSAKVLETKDCNAHYRYVALSHCWGDANRLKLQKSNMVDLLKHISITELPTTYREGISITLALGFSYIWIDSLCIIQDDEQDWAKEAAMMKDVFEHCSINLSATAAPDSSQSNFTHRDPTSIPPLEIDTLNQKWEGPGQSKHWLAR</sequence>
<feature type="region of interest" description="Disordered" evidence="1">
    <location>
        <begin position="253"/>
        <end position="294"/>
    </location>
</feature>
<accession>A0ABR3D7K8</accession>
<feature type="non-terminal residue" evidence="3">
    <location>
        <position position="294"/>
    </location>
</feature>
<feature type="compositionally biased region" description="Polar residues" evidence="1">
    <location>
        <begin position="253"/>
        <end position="262"/>
    </location>
</feature>
<evidence type="ECO:0000259" key="2">
    <source>
        <dbReference type="Pfam" id="PF06985"/>
    </source>
</evidence>